<name>A0ACB9LWV9_BAUVA</name>
<comment type="caution">
    <text evidence="1">The sequence shown here is derived from an EMBL/GenBank/DDBJ whole genome shotgun (WGS) entry which is preliminary data.</text>
</comment>
<evidence type="ECO:0000313" key="1">
    <source>
        <dbReference type="EMBL" id="KAI4316131.1"/>
    </source>
</evidence>
<gene>
    <name evidence="1" type="ORF">L6164_024140</name>
</gene>
<keyword evidence="2" id="KW-1185">Reference proteome</keyword>
<reference evidence="1 2" key="1">
    <citation type="journal article" date="2022" name="DNA Res.">
        <title>Chromosomal-level genome assembly of the orchid tree Bauhinia variegata (Leguminosae; Cercidoideae) supports the allotetraploid origin hypothesis of Bauhinia.</title>
        <authorList>
            <person name="Zhong Y."/>
            <person name="Chen Y."/>
            <person name="Zheng D."/>
            <person name="Pang J."/>
            <person name="Liu Y."/>
            <person name="Luo S."/>
            <person name="Meng S."/>
            <person name="Qian L."/>
            <person name="Wei D."/>
            <person name="Dai S."/>
            <person name="Zhou R."/>
        </authorList>
    </citation>
    <scope>NUCLEOTIDE SEQUENCE [LARGE SCALE GENOMIC DNA]</scope>
    <source>
        <strain evidence="1">BV-YZ2020</strain>
    </source>
</reference>
<organism evidence="1 2">
    <name type="scientific">Bauhinia variegata</name>
    <name type="common">Purple orchid tree</name>
    <name type="synonym">Phanera variegata</name>
    <dbReference type="NCBI Taxonomy" id="167791"/>
    <lineage>
        <taxon>Eukaryota</taxon>
        <taxon>Viridiplantae</taxon>
        <taxon>Streptophyta</taxon>
        <taxon>Embryophyta</taxon>
        <taxon>Tracheophyta</taxon>
        <taxon>Spermatophyta</taxon>
        <taxon>Magnoliopsida</taxon>
        <taxon>eudicotyledons</taxon>
        <taxon>Gunneridae</taxon>
        <taxon>Pentapetalae</taxon>
        <taxon>rosids</taxon>
        <taxon>fabids</taxon>
        <taxon>Fabales</taxon>
        <taxon>Fabaceae</taxon>
        <taxon>Cercidoideae</taxon>
        <taxon>Cercideae</taxon>
        <taxon>Bauhiniinae</taxon>
        <taxon>Bauhinia</taxon>
    </lineage>
</organism>
<evidence type="ECO:0000313" key="2">
    <source>
        <dbReference type="Proteomes" id="UP000828941"/>
    </source>
</evidence>
<dbReference type="EMBL" id="CM039435">
    <property type="protein sequence ID" value="KAI4316131.1"/>
    <property type="molecule type" value="Genomic_DNA"/>
</dbReference>
<protein>
    <submittedName>
        <fullName evidence="1">Uncharacterized protein</fullName>
    </submittedName>
</protein>
<sequence length="66" mass="8098">MLLWLQWDLQWTWPCWIGFQNLDLQGRKADQSILKLIGNWKRKLTLMVICNNCWFLQNNLDIVEYK</sequence>
<proteinExistence type="predicted"/>
<accession>A0ACB9LWV9</accession>
<dbReference type="Proteomes" id="UP000828941">
    <property type="component" value="Chromosome 10"/>
</dbReference>